<sequence>MKALLRLGLLVVCVIIVSGCAAIVEAHMRSFAAPSDPSLVLLGEVSTGGGGLMPPQSVLRETLRAAAAGKFSVPVEEIVLGPLEIGGSAELGEEAEYTNVGVATVALPPRPRGTGSWQASAEASRRIPKQS</sequence>
<accession>A0A4Q1CBV2</accession>
<dbReference type="AlphaFoldDB" id="A0A4Q1CBV2"/>
<gene>
    <name evidence="2" type="ORF">ESB00_12165</name>
</gene>
<name>A0A4Q1CBV2_9BACT</name>
<organism evidence="2 3">
    <name type="scientific">Oleiharenicola lentus</name>
    <dbReference type="NCBI Taxonomy" id="2508720"/>
    <lineage>
        <taxon>Bacteria</taxon>
        <taxon>Pseudomonadati</taxon>
        <taxon>Verrucomicrobiota</taxon>
        <taxon>Opitutia</taxon>
        <taxon>Opitutales</taxon>
        <taxon>Opitutaceae</taxon>
        <taxon>Oleiharenicola</taxon>
    </lineage>
</organism>
<feature type="region of interest" description="Disordered" evidence="1">
    <location>
        <begin position="109"/>
        <end position="131"/>
    </location>
</feature>
<dbReference type="RefSeq" id="WP_129047953.1">
    <property type="nucleotide sequence ID" value="NZ_SDHX01000001.1"/>
</dbReference>
<comment type="caution">
    <text evidence="2">The sequence shown here is derived from an EMBL/GenBank/DDBJ whole genome shotgun (WGS) entry which is preliminary data.</text>
</comment>
<reference evidence="2 3" key="1">
    <citation type="submission" date="2019-01" db="EMBL/GenBank/DDBJ databases">
        <title>Lacunisphaera sp. strain TWA-58.</title>
        <authorList>
            <person name="Chen W.-M."/>
        </authorList>
    </citation>
    <scope>NUCLEOTIDE SEQUENCE [LARGE SCALE GENOMIC DNA]</scope>
    <source>
        <strain evidence="2 3">TWA-58</strain>
    </source>
</reference>
<keyword evidence="3" id="KW-1185">Reference proteome</keyword>
<evidence type="ECO:0000313" key="3">
    <source>
        <dbReference type="Proteomes" id="UP000290218"/>
    </source>
</evidence>
<protein>
    <submittedName>
        <fullName evidence="2">Uncharacterized protein</fullName>
    </submittedName>
</protein>
<evidence type="ECO:0000313" key="2">
    <source>
        <dbReference type="EMBL" id="RXK56585.1"/>
    </source>
</evidence>
<dbReference type="EMBL" id="SDHX01000001">
    <property type="protein sequence ID" value="RXK56585.1"/>
    <property type="molecule type" value="Genomic_DNA"/>
</dbReference>
<evidence type="ECO:0000256" key="1">
    <source>
        <dbReference type="SAM" id="MobiDB-lite"/>
    </source>
</evidence>
<proteinExistence type="predicted"/>
<dbReference type="Proteomes" id="UP000290218">
    <property type="component" value="Unassembled WGS sequence"/>
</dbReference>
<dbReference type="PROSITE" id="PS51257">
    <property type="entry name" value="PROKAR_LIPOPROTEIN"/>
    <property type="match status" value="1"/>
</dbReference>